<dbReference type="PANTHER" id="PTHR21310">
    <property type="entry name" value="AMINOGLYCOSIDE PHOSPHOTRANSFERASE-RELATED-RELATED"/>
    <property type="match status" value="1"/>
</dbReference>
<dbReference type="InterPro" id="IPR002575">
    <property type="entry name" value="Aminoglycoside_PTrfase"/>
</dbReference>
<protein>
    <submittedName>
        <fullName evidence="2">Aminoglycoside phosphotransferase (APT) family kinase protein</fullName>
    </submittedName>
</protein>
<dbReference type="Gene3D" id="3.30.200.20">
    <property type="entry name" value="Phosphorylase Kinase, domain 1"/>
    <property type="match status" value="1"/>
</dbReference>
<dbReference type="Gene3D" id="3.90.1200.10">
    <property type="match status" value="1"/>
</dbReference>
<feature type="domain" description="Aminoglycoside phosphotransferase" evidence="1">
    <location>
        <begin position="30"/>
        <end position="263"/>
    </location>
</feature>
<dbReference type="InterPro" id="IPR051678">
    <property type="entry name" value="AGP_Transferase"/>
</dbReference>
<organism evidence="2 3">
    <name type="scientific">Diaminobutyricimonas aerilata</name>
    <dbReference type="NCBI Taxonomy" id="1162967"/>
    <lineage>
        <taxon>Bacteria</taxon>
        <taxon>Bacillati</taxon>
        <taxon>Actinomycetota</taxon>
        <taxon>Actinomycetes</taxon>
        <taxon>Micrococcales</taxon>
        <taxon>Microbacteriaceae</taxon>
        <taxon>Diaminobutyricimonas</taxon>
    </lineage>
</organism>
<dbReference type="RefSeq" id="WP_100365470.1">
    <property type="nucleotide sequence ID" value="NZ_PGFF01000001.1"/>
</dbReference>
<proteinExistence type="predicted"/>
<evidence type="ECO:0000313" key="2">
    <source>
        <dbReference type="EMBL" id="PJJ73375.1"/>
    </source>
</evidence>
<dbReference type="Proteomes" id="UP000228758">
    <property type="component" value="Unassembled WGS sequence"/>
</dbReference>
<dbReference type="CDD" id="cd05155">
    <property type="entry name" value="APH_ChoK_like_1"/>
    <property type="match status" value="1"/>
</dbReference>
<dbReference type="AlphaFoldDB" id="A0A2M9CN91"/>
<reference evidence="2 3" key="1">
    <citation type="submission" date="2017-11" db="EMBL/GenBank/DDBJ databases">
        <title>Genomic Encyclopedia of Archaeal and Bacterial Type Strains, Phase II (KMG-II): From Individual Species to Whole Genera.</title>
        <authorList>
            <person name="Goeker M."/>
        </authorList>
    </citation>
    <scope>NUCLEOTIDE SEQUENCE [LARGE SCALE GENOMIC DNA]</scope>
    <source>
        <strain evidence="2 3">DSM 27393</strain>
    </source>
</reference>
<dbReference type="EMBL" id="PGFF01000001">
    <property type="protein sequence ID" value="PJJ73375.1"/>
    <property type="molecule type" value="Genomic_DNA"/>
</dbReference>
<name>A0A2M9CN91_9MICO</name>
<keyword evidence="3" id="KW-1185">Reference proteome</keyword>
<gene>
    <name evidence="2" type="ORF">CLV46_2962</name>
</gene>
<dbReference type="InterPro" id="IPR011009">
    <property type="entry name" value="Kinase-like_dom_sf"/>
</dbReference>
<sequence length="295" mass="32030">MGTPAAEIELDASAVGRLVSAQHPALAGELRFVAHGWDNDIWRLGDDHSVRMPRRAASAPLIEHEQRWLPRFAERMPVAVPAPVAVGEPGDGFPWRWSIVPWFTGTPMDGIPVAARATAARDLADAFAALHIPAPADAPVNVYRGVPLADRDPLARERLREVELPEAERAALTAVWDDTVAAPPWPSVPLWLHGDPHPANMILDEHGALEALIDFGDLCQGDPANDLAAAWLCFDAEARTAFRSRLEATGAYDAHIWRRARGWAVLVGTALLIASTGTDRMLAIGRHTLQQVLAD</sequence>
<keyword evidence="2" id="KW-0808">Transferase</keyword>
<accession>A0A2M9CN91</accession>
<comment type="caution">
    <text evidence="2">The sequence shown here is derived from an EMBL/GenBank/DDBJ whole genome shotgun (WGS) entry which is preliminary data.</text>
</comment>
<keyword evidence="2" id="KW-0418">Kinase</keyword>
<evidence type="ECO:0000313" key="3">
    <source>
        <dbReference type="Proteomes" id="UP000228758"/>
    </source>
</evidence>
<dbReference type="OrthoDB" id="9797603at2"/>
<dbReference type="PANTHER" id="PTHR21310:SF42">
    <property type="entry name" value="BIFUNCTIONAL AAC_APH"/>
    <property type="match status" value="1"/>
</dbReference>
<dbReference type="Pfam" id="PF01636">
    <property type="entry name" value="APH"/>
    <property type="match status" value="1"/>
</dbReference>
<evidence type="ECO:0000259" key="1">
    <source>
        <dbReference type="Pfam" id="PF01636"/>
    </source>
</evidence>
<dbReference type="SUPFAM" id="SSF56112">
    <property type="entry name" value="Protein kinase-like (PK-like)"/>
    <property type="match status" value="1"/>
</dbReference>
<dbReference type="GO" id="GO:0016301">
    <property type="term" value="F:kinase activity"/>
    <property type="evidence" value="ECO:0007669"/>
    <property type="project" value="UniProtKB-KW"/>
</dbReference>